<dbReference type="InterPro" id="IPR018094">
    <property type="entry name" value="Thymidylate_kinase"/>
</dbReference>
<dbReference type="EMBL" id="CP029822">
    <property type="protein sequence ID" value="AZS50527.1"/>
    <property type="molecule type" value="Genomic_DNA"/>
</dbReference>
<evidence type="ECO:0000256" key="5">
    <source>
        <dbReference type="ARBA" id="ARBA00022727"/>
    </source>
</evidence>
<organism evidence="14 15">
    <name type="scientific">Entomomonas moraniae</name>
    <dbReference type="NCBI Taxonomy" id="2213226"/>
    <lineage>
        <taxon>Bacteria</taxon>
        <taxon>Pseudomonadati</taxon>
        <taxon>Pseudomonadota</taxon>
        <taxon>Gammaproteobacteria</taxon>
        <taxon>Pseudomonadales</taxon>
        <taxon>Pseudomonadaceae</taxon>
        <taxon>Entomomonas</taxon>
    </lineage>
</organism>
<feature type="binding site" evidence="12">
    <location>
        <begin position="9"/>
        <end position="16"/>
    </location>
    <ligand>
        <name>ATP</name>
        <dbReference type="ChEBI" id="CHEBI:30616"/>
    </ligand>
</feature>
<dbReference type="CDD" id="cd01672">
    <property type="entry name" value="TMPK"/>
    <property type="match status" value="1"/>
</dbReference>
<dbReference type="InterPro" id="IPR039430">
    <property type="entry name" value="Thymidylate_kin-like_dom"/>
</dbReference>
<proteinExistence type="inferred from homology"/>
<dbReference type="FunFam" id="3.40.50.300:FF:000225">
    <property type="entry name" value="Thymidylate kinase"/>
    <property type="match status" value="1"/>
</dbReference>
<dbReference type="GO" id="GO:0006233">
    <property type="term" value="P:dTDP biosynthetic process"/>
    <property type="evidence" value="ECO:0007669"/>
    <property type="project" value="InterPro"/>
</dbReference>
<dbReference type="HAMAP" id="MF_00165">
    <property type="entry name" value="Thymidylate_kinase"/>
    <property type="match status" value="1"/>
</dbReference>
<dbReference type="NCBIfam" id="TIGR00041">
    <property type="entry name" value="DTMP_kinase"/>
    <property type="match status" value="1"/>
</dbReference>
<protein>
    <recommendedName>
        <fullName evidence="3 12">Thymidylate kinase</fullName>
        <ecNumber evidence="2 12">2.7.4.9</ecNumber>
    </recommendedName>
    <alternativeName>
        <fullName evidence="9 12">dTMP kinase</fullName>
    </alternativeName>
</protein>
<comment type="function">
    <text evidence="11 12">Phosphorylation of dTMP to form dTDP in both de novo and salvage pathways of dTTP synthesis.</text>
</comment>
<dbReference type="GO" id="GO:0006235">
    <property type="term" value="P:dTTP biosynthetic process"/>
    <property type="evidence" value="ECO:0007669"/>
    <property type="project" value="UniProtKB-UniRule"/>
</dbReference>
<evidence type="ECO:0000256" key="7">
    <source>
        <dbReference type="ARBA" id="ARBA00022777"/>
    </source>
</evidence>
<dbReference type="PANTHER" id="PTHR10344:SF4">
    <property type="entry name" value="UMP-CMP KINASE 2, MITOCHONDRIAL"/>
    <property type="match status" value="1"/>
</dbReference>
<dbReference type="GO" id="GO:0005829">
    <property type="term" value="C:cytosol"/>
    <property type="evidence" value="ECO:0007669"/>
    <property type="project" value="TreeGrafter"/>
</dbReference>
<keyword evidence="6 12" id="KW-0547">Nucleotide-binding</keyword>
<evidence type="ECO:0000256" key="12">
    <source>
        <dbReference type="HAMAP-Rule" id="MF_00165"/>
    </source>
</evidence>
<keyword evidence="5 12" id="KW-0545">Nucleotide biosynthesis</keyword>
<dbReference type="EC" id="2.7.4.9" evidence="2 12"/>
<evidence type="ECO:0000256" key="2">
    <source>
        <dbReference type="ARBA" id="ARBA00012980"/>
    </source>
</evidence>
<feature type="domain" description="Thymidylate kinase-like" evidence="13">
    <location>
        <begin position="7"/>
        <end position="194"/>
    </location>
</feature>
<keyword evidence="7 12" id="KW-0418">Kinase</keyword>
<evidence type="ECO:0000256" key="3">
    <source>
        <dbReference type="ARBA" id="ARBA00017144"/>
    </source>
</evidence>
<dbReference type="AlphaFoldDB" id="A0A3Q9JLM9"/>
<keyword evidence="15" id="KW-1185">Reference proteome</keyword>
<evidence type="ECO:0000259" key="13">
    <source>
        <dbReference type="Pfam" id="PF02223"/>
    </source>
</evidence>
<keyword evidence="4 12" id="KW-0808">Transferase</keyword>
<evidence type="ECO:0000256" key="11">
    <source>
        <dbReference type="ARBA" id="ARBA00057735"/>
    </source>
</evidence>
<dbReference type="GO" id="GO:0004798">
    <property type="term" value="F:dTMP kinase activity"/>
    <property type="evidence" value="ECO:0007669"/>
    <property type="project" value="UniProtKB-UniRule"/>
</dbReference>
<dbReference type="PANTHER" id="PTHR10344">
    <property type="entry name" value="THYMIDYLATE KINASE"/>
    <property type="match status" value="1"/>
</dbReference>
<dbReference type="GO" id="GO:0005524">
    <property type="term" value="F:ATP binding"/>
    <property type="evidence" value="ECO:0007669"/>
    <property type="project" value="UniProtKB-UniRule"/>
</dbReference>
<name>A0A3Q9JLM9_9GAMM</name>
<comment type="catalytic activity">
    <reaction evidence="10 12">
        <text>dTMP + ATP = dTDP + ADP</text>
        <dbReference type="Rhea" id="RHEA:13517"/>
        <dbReference type="ChEBI" id="CHEBI:30616"/>
        <dbReference type="ChEBI" id="CHEBI:58369"/>
        <dbReference type="ChEBI" id="CHEBI:63528"/>
        <dbReference type="ChEBI" id="CHEBI:456216"/>
        <dbReference type="EC" id="2.7.4.9"/>
    </reaction>
</comment>
<evidence type="ECO:0000256" key="10">
    <source>
        <dbReference type="ARBA" id="ARBA00048743"/>
    </source>
</evidence>
<evidence type="ECO:0000256" key="1">
    <source>
        <dbReference type="ARBA" id="ARBA00009776"/>
    </source>
</evidence>
<dbReference type="GO" id="GO:0006227">
    <property type="term" value="P:dUDP biosynthetic process"/>
    <property type="evidence" value="ECO:0007669"/>
    <property type="project" value="TreeGrafter"/>
</dbReference>
<dbReference type="SUPFAM" id="SSF52540">
    <property type="entry name" value="P-loop containing nucleoside triphosphate hydrolases"/>
    <property type="match status" value="1"/>
</dbReference>
<dbReference type="Gene3D" id="3.40.50.300">
    <property type="entry name" value="P-loop containing nucleotide triphosphate hydrolases"/>
    <property type="match status" value="1"/>
</dbReference>
<reference evidence="15" key="1">
    <citation type="submission" date="2018-06" db="EMBL/GenBank/DDBJ databases">
        <title>Complete genome of Pseudomonas insecticola strain QZS01.</title>
        <authorList>
            <person name="Wang J."/>
            <person name="Su Q."/>
        </authorList>
    </citation>
    <scope>NUCLEOTIDE SEQUENCE [LARGE SCALE GENOMIC DNA]</scope>
    <source>
        <strain evidence="15">QZS01</strain>
    </source>
</reference>
<comment type="similarity">
    <text evidence="1 12">Belongs to the thymidylate kinase family.</text>
</comment>
<sequence length="210" mass="23520">MTMFITFEGPEGAGKSTNIAYLAKSLEKAGYSVLVTREPGGTVLSEKIRELLINPDFKGMAVDTELLLVFAARAEHLNQVILPALKRGQVVLCDRFTDATYAYQGGGRGIDETKIALLENLVQGSLRPDLVFLFDLDADIGLSRVKNSRQGLDRFEQESLDFFEAVRAAYWHRAKQDMKRFRIVNAGQTLEEVQLQLDNYLIEILGYLNA</sequence>
<dbReference type="Pfam" id="PF02223">
    <property type="entry name" value="Thymidylate_kin"/>
    <property type="match status" value="1"/>
</dbReference>
<evidence type="ECO:0000313" key="15">
    <source>
        <dbReference type="Proteomes" id="UP000273143"/>
    </source>
</evidence>
<evidence type="ECO:0000256" key="8">
    <source>
        <dbReference type="ARBA" id="ARBA00022840"/>
    </source>
</evidence>
<evidence type="ECO:0000256" key="4">
    <source>
        <dbReference type="ARBA" id="ARBA00022679"/>
    </source>
</evidence>
<evidence type="ECO:0000256" key="6">
    <source>
        <dbReference type="ARBA" id="ARBA00022741"/>
    </source>
</evidence>
<gene>
    <name evidence="12" type="primary">tmk</name>
    <name evidence="14" type="ORF">DM558_06935</name>
</gene>
<dbReference type="Proteomes" id="UP000273143">
    <property type="component" value="Chromosome"/>
</dbReference>
<keyword evidence="8 12" id="KW-0067">ATP-binding</keyword>
<dbReference type="InterPro" id="IPR027417">
    <property type="entry name" value="P-loop_NTPase"/>
</dbReference>
<accession>A0A3Q9JLM9</accession>
<evidence type="ECO:0000313" key="14">
    <source>
        <dbReference type="EMBL" id="AZS50527.1"/>
    </source>
</evidence>
<evidence type="ECO:0000256" key="9">
    <source>
        <dbReference type="ARBA" id="ARBA00029962"/>
    </source>
</evidence>
<dbReference type="KEGG" id="emo:DM558_06935"/>